<proteinExistence type="predicted"/>
<dbReference type="RefSeq" id="WP_275475166.1">
    <property type="nucleotide sequence ID" value="NZ_CP162940.1"/>
</dbReference>
<name>A0ABV5AKT3_9BACL</name>
<dbReference type="EMBL" id="JBDXSU010000030">
    <property type="protein sequence ID" value="MFB5192875.1"/>
    <property type="molecule type" value="Genomic_DNA"/>
</dbReference>
<keyword evidence="2" id="KW-0282">Flagellum</keyword>
<evidence type="ECO:0000313" key="3">
    <source>
        <dbReference type="Proteomes" id="UP001579974"/>
    </source>
</evidence>
<accession>A0ABV5AKT3</accession>
<keyword evidence="1" id="KW-0175">Coiled coil</keyword>
<comment type="caution">
    <text evidence="2">The sequence shown here is derived from an EMBL/GenBank/DDBJ whole genome shotgun (WGS) entry which is preliminary data.</text>
</comment>
<evidence type="ECO:0000256" key="1">
    <source>
        <dbReference type="SAM" id="Coils"/>
    </source>
</evidence>
<keyword evidence="2" id="KW-0966">Cell projection</keyword>
<dbReference type="Pfam" id="PF05130">
    <property type="entry name" value="FlgN"/>
    <property type="match status" value="1"/>
</dbReference>
<reference evidence="2 3" key="1">
    <citation type="journal article" date="2024" name="Int. J. Mol. Sci.">
        <title>Exploration of Alicyclobacillus spp. Genome in Search of Antibiotic Resistance.</title>
        <authorList>
            <person name="Bucka-Kolendo J."/>
            <person name="Kiousi D.E."/>
            <person name="Dekowska A."/>
            <person name="Mikolajczuk-Szczyrba A."/>
            <person name="Karadedos D.M."/>
            <person name="Michael P."/>
            <person name="Galanis A."/>
            <person name="Sokolowska B."/>
        </authorList>
    </citation>
    <scope>NUCLEOTIDE SEQUENCE [LARGE SCALE GENOMIC DNA]</scope>
    <source>
        <strain evidence="2 3">KKP 3000</strain>
    </source>
</reference>
<sequence length="162" mass="18391">MQDTAKRLLDVLKETLAHQERIRDLMIRHKRLLIDAKDLDAQAVIEEIDERSKAVVACERDRQTIMAEIAKELGTTAIELTADDLCDLPISLSIREELISTTNRLREVLKEIVRLRDEIQVLAKHALAYSELLFNTLRDAVTQSNTYGKGVSVNGSFFSVRT</sequence>
<dbReference type="Proteomes" id="UP001579974">
    <property type="component" value="Unassembled WGS sequence"/>
</dbReference>
<keyword evidence="2" id="KW-0969">Cilium</keyword>
<organism evidence="2 3">
    <name type="scientific">Alicyclobacillus fastidiosus</name>
    <dbReference type="NCBI Taxonomy" id="392011"/>
    <lineage>
        <taxon>Bacteria</taxon>
        <taxon>Bacillati</taxon>
        <taxon>Bacillota</taxon>
        <taxon>Bacilli</taxon>
        <taxon>Bacillales</taxon>
        <taxon>Alicyclobacillaceae</taxon>
        <taxon>Alicyclobacillus</taxon>
    </lineage>
</organism>
<feature type="coiled-coil region" evidence="1">
    <location>
        <begin position="98"/>
        <end position="125"/>
    </location>
</feature>
<evidence type="ECO:0000313" key="2">
    <source>
        <dbReference type="EMBL" id="MFB5192875.1"/>
    </source>
</evidence>
<gene>
    <name evidence="2" type="primary">flgN</name>
    <name evidence="2" type="ORF">KKP3000_002465</name>
</gene>
<dbReference type="InterPro" id="IPR007809">
    <property type="entry name" value="FlgN-like"/>
</dbReference>
<protein>
    <submittedName>
        <fullName evidence="2">Flagellar export chaperone FlgN</fullName>
    </submittedName>
</protein>
<keyword evidence="3" id="KW-1185">Reference proteome</keyword>